<dbReference type="AlphaFoldDB" id="A0A7W5H615"/>
<accession>A0A7W5H615</accession>
<gene>
    <name evidence="1" type="ORF">FHS27_002793</name>
</gene>
<evidence type="ECO:0000313" key="2">
    <source>
        <dbReference type="Proteomes" id="UP000536179"/>
    </source>
</evidence>
<comment type="caution">
    <text evidence="1">The sequence shown here is derived from an EMBL/GenBank/DDBJ whole genome shotgun (WGS) entry which is preliminary data.</text>
</comment>
<evidence type="ECO:0000313" key="1">
    <source>
        <dbReference type="EMBL" id="MBB3206979.1"/>
    </source>
</evidence>
<dbReference type="EMBL" id="JACHXU010000008">
    <property type="protein sequence ID" value="MBB3206979.1"/>
    <property type="molecule type" value="Genomic_DNA"/>
</dbReference>
<name>A0A7W5H615_9BACT</name>
<reference evidence="1 2" key="1">
    <citation type="submission" date="2020-08" db="EMBL/GenBank/DDBJ databases">
        <title>Genomic Encyclopedia of Type Strains, Phase III (KMG-III): the genomes of soil and plant-associated and newly described type strains.</title>
        <authorList>
            <person name="Whitman W."/>
        </authorList>
    </citation>
    <scope>NUCLEOTIDE SEQUENCE [LARGE SCALE GENOMIC DNA]</scope>
    <source>
        <strain evidence="1 2">CECT 8075</strain>
    </source>
</reference>
<dbReference type="Proteomes" id="UP000536179">
    <property type="component" value="Unassembled WGS sequence"/>
</dbReference>
<sequence length="343" mass="37476">MSHSLQPLDQLIEDVINASNMQCGYECSDDLRDAFNAIAEHPRAADSQPIIAERLCEVESASGAGLLAVWLGAGVEGGANPDTTGRPVLDTLMKWAATVETIDADEEANENEDEECDGPAVDPDTVAGMELLGQGLVAHVSRSGALHDQIANDPRIISELERVEHISAGPMWVLELIRKRSGTLLVIHVEQRRGFRMKYENLSNCFHLFTLLQDAIAGVKLPGSQRPSEELIAVAKGQRAAECYDDAWFHYGIGTHPSADLGTSVWGEASPDSIPTVDGQQVLLLWPPIMASRGWGAGFFGPFLMARPPAVVLEEELPAAEVQHWCERLKLPDPVASPWWKFW</sequence>
<protein>
    <submittedName>
        <fullName evidence="1">Uncharacterized protein</fullName>
    </submittedName>
</protein>
<dbReference type="RefSeq" id="WP_184305376.1">
    <property type="nucleotide sequence ID" value="NZ_JACHXU010000008.1"/>
</dbReference>
<proteinExistence type="predicted"/>
<organism evidence="1 2">
    <name type="scientific">Aporhodopirellula rubra</name>
    <dbReference type="NCBI Taxonomy" id="980271"/>
    <lineage>
        <taxon>Bacteria</taxon>
        <taxon>Pseudomonadati</taxon>
        <taxon>Planctomycetota</taxon>
        <taxon>Planctomycetia</taxon>
        <taxon>Pirellulales</taxon>
        <taxon>Pirellulaceae</taxon>
        <taxon>Aporhodopirellula</taxon>
    </lineage>
</organism>
<keyword evidence="2" id="KW-1185">Reference proteome</keyword>